<dbReference type="STRING" id="126957.T1JII9"/>
<evidence type="ECO:0000313" key="2">
    <source>
        <dbReference type="EnsemblMetazoa" id="SMAR013670-PA"/>
    </source>
</evidence>
<feature type="chain" id="PRO_5004580354" evidence="1">
    <location>
        <begin position="23"/>
        <end position="162"/>
    </location>
</feature>
<dbReference type="EMBL" id="JH431957">
    <property type="status" value="NOT_ANNOTATED_CDS"/>
    <property type="molecule type" value="Genomic_DNA"/>
</dbReference>
<accession>T1JII9</accession>
<evidence type="ECO:0000256" key="1">
    <source>
        <dbReference type="SAM" id="SignalP"/>
    </source>
</evidence>
<keyword evidence="3" id="KW-1185">Reference proteome</keyword>
<dbReference type="PANTHER" id="PTHR41153:SF2">
    <property type="entry name" value="RE41427P"/>
    <property type="match status" value="1"/>
</dbReference>
<feature type="signal peptide" evidence="1">
    <location>
        <begin position="1"/>
        <end position="22"/>
    </location>
</feature>
<evidence type="ECO:0000313" key="3">
    <source>
        <dbReference type="Proteomes" id="UP000014500"/>
    </source>
</evidence>
<name>T1JII9_STRMM</name>
<reference evidence="2" key="2">
    <citation type="submission" date="2015-02" db="UniProtKB">
        <authorList>
            <consortium name="EnsemblMetazoa"/>
        </authorList>
    </citation>
    <scope>IDENTIFICATION</scope>
</reference>
<dbReference type="eggNOG" id="ENOG502RY1B">
    <property type="taxonomic scope" value="Eukaryota"/>
</dbReference>
<dbReference type="PhylomeDB" id="T1JII9"/>
<keyword evidence="1" id="KW-0732">Signal</keyword>
<dbReference type="Proteomes" id="UP000014500">
    <property type="component" value="Unassembled WGS sequence"/>
</dbReference>
<protein>
    <submittedName>
        <fullName evidence="2">Uncharacterized protein</fullName>
    </submittedName>
</protein>
<reference evidence="3" key="1">
    <citation type="submission" date="2011-05" db="EMBL/GenBank/DDBJ databases">
        <authorList>
            <person name="Richards S.R."/>
            <person name="Qu J."/>
            <person name="Jiang H."/>
            <person name="Jhangiani S.N."/>
            <person name="Agravi P."/>
            <person name="Goodspeed R."/>
            <person name="Gross S."/>
            <person name="Mandapat C."/>
            <person name="Jackson L."/>
            <person name="Mathew T."/>
            <person name="Pu L."/>
            <person name="Thornton R."/>
            <person name="Saada N."/>
            <person name="Wilczek-Boney K.B."/>
            <person name="Lee S."/>
            <person name="Kovar C."/>
            <person name="Wu Y."/>
            <person name="Scherer S.E."/>
            <person name="Worley K.C."/>
            <person name="Muzny D.M."/>
            <person name="Gibbs R."/>
        </authorList>
    </citation>
    <scope>NUCLEOTIDE SEQUENCE</scope>
    <source>
        <strain evidence="3">Brora</strain>
    </source>
</reference>
<dbReference type="PANTHER" id="PTHR41153">
    <property type="entry name" value="RE41427P"/>
    <property type="match status" value="1"/>
</dbReference>
<dbReference type="AlphaFoldDB" id="T1JII9"/>
<proteinExistence type="predicted"/>
<dbReference type="HOGENOM" id="CLU_1639675_0_0_1"/>
<organism evidence="2 3">
    <name type="scientific">Strigamia maritima</name>
    <name type="common">European centipede</name>
    <name type="synonym">Geophilus maritimus</name>
    <dbReference type="NCBI Taxonomy" id="126957"/>
    <lineage>
        <taxon>Eukaryota</taxon>
        <taxon>Metazoa</taxon>
        <taxon>Ecdysozoa</taxon>
        <taxon>Arthropoda</taxon>
        <taxon>Myriapoda</taxon>
        <taxon>Chilopoda</taxon>
        <taxon>Pleurostigmophora</taxon>
        <taxon>Geophilomorpha</taxon>
        <taxon>Linotaeniidae</taxon>
        <taxon>Strigamia</taxon>
    </lineage>
</organism>
<sequence length="162" mass="18667">MKATTQLALQILGLCFFISTLVEPLQRCQQWNGRRQRNIWGDYLLEPTCLGPNGEKYPKDKVNRLVSQLPGYPFRNGRTLSDPIQVQEKLLQSYKKFNGLDRNWRMVRSALDSCNNITTARLCQTEFNTTVPMYGISMTSGEPVTIVQKFPNLLQQIVYEEC</sequence>
<dbReference type="EnsemblMetazoa" id="SMAR013670-RA">
    <property type="protein sequence ID" value="SMAR013670-PA"/>
    <property type="gene ID" value="SMAR013670"/>
</dbReference>